<dbReference type="InterPro" id="IPR005225">
    <property type="entry name" value="Small_GTP-bd"/>
</dbReference>
<dbReference type="CDD" id="cd04164">
    <property type="entry name" value="trmE"/>
    <property type="match status" value="1"/>
</dbReference>
<keyword evidence="3 9" id="KW-0479">Metal-binding</keyword>
<comment type="function">
    <text evidence="9">Exhibits a very high intrinsic GTPase hydrolysis rate. Involved in the addition of a carboxymethylaminomethyl (cmnm) group at the wobble position (U34) of certain tRNAs, forming tRNA-cmnm(5)s(2)U34.</text>
</comment>
<comment type="similarity">
    <text evidence="1 9 10">Belongs to the TRAFAC class TrmE-Era-EngA-EngB-Septin-like GTPase superfamily. TrmE GTPase family.</text>
</comment>
<dbReference type="InterPro" id="IPR027368">
    <property type="entry name" value="MnmE_dom2"/>
</dbReference>
<keyword evidence="13" id="KW-1185">Reference proteome</keyword>
<dbReference type="GO" id="GO:0042802">
    <property type="term" value="F:identical protein binding"/>
    <property type="evidence" value="ECO:0007669"/>
    <property type="project" value="UniProtKB-ARBA"/>
</dbReference>
<evidence type="ECO:0000256" key="5">
    <source>
        <dbReference type="ARBA" id="ARBA00022801"/>
    </source>
</evidence>
<dbReference type="InterPro" id="IPR027266">
    <property type="entry name" value="TrmE/GcvT-like"/>
</dbReference>
<dbReference type="STRING" id="497964.CfE428DRAFT_4709"/>
<dbReference type="NCBIfam" id="TIGR00450">
    <property type="entry name" value="mnmE_trmE_thdF"/>
    <property type="match status" value="1"/>
</dbReference>
<reference evidence="12 13" key="1">
    <citation type="journal article" date="2011" name="J. Bacteriol.">
        <title>Genome sequence of Chthoniobacter flavus Ellin428, an aerobic heterotrophic soil bacterium.</title>
        <authorList>
            <person name="Kant R."/>
            <person name="van Passel M.W."/>
            <person name="Palva A."/>
            <person name="Lucas S."/>
            <person name="Lapidus A."/>
            <person name="Glavina Del Rio T."/>
            <person name="Dalin E."/>
            <person name="Tice H."/>
            <person name="Bruce D."/>
            <person name="Goodwin L."/>
            <person name="Pitluck S."/>
            <person name="Larimer F.W."/>
            <person name="Land M.L."/>
            <person name="Hauser L."/>
            <person name="Sangwan P."/>
            <person name="de Vos W.M."/>
            <person name="Janssen P.H."/>
            <person name="Smidt H."/>
        </authorList>
    </citation>
    <scope>NUCLEOTIDE SEQUENCE [LARGE SCALE GENOMIC DNA]</scope>
    <source>
        <strain evidence="12 13">Ellin428</strain>
    </source>
</reference>
<keyword evidence="4 9" id="KW-0547">Nucleotide-binding</keyword>
<name>B4D719_9BACT</name>
<dbReference type="GO" id="GO:0003924">
    <property type="term" value="F:GTPase activity"/>
    <property type="evidence" value="ECO:0007669"/>
    <property type="project" value="UniProtKB-UniRule"/>
</dbReference>
<evidence type="ECO:0000256" key="9">
    <source>
        <dbReference type="HAMAP-Rule" id="MF_00379"/>
    </source>
</evidence>
<dbReference type="Pfam" id="PF10396">
    <property type="entry name" value="TrmE_N"/>
    <property type="match status" value="1"/>
</dbReference>
<keyword evidence="9" id="KW-0963">Cytoplasm</keyword>
<dbReference type="InterPro" id="IPR031168">
    <property type="entry name" value="G_TrmE"/>
</dbReference>
<dbReference type="EC" id="3.6.-.-" evidence="9"/>
<keyword evidence="5 9" id="KW-0378">Hydrolase</keyword>
<dbReference type="Gene3D" id="3.30.1360.120">
    <property type="entry name" value="Probable tRNA modification gtpase trme, domain 1"/>
    <property type="match status" value="1"/>
</dbReference>
<dbReference type="InterPro" id="IPR006073">
    <property type="entry name" value="GTP-bd"/>
</dbReference>
<feature type="binding site" evidence="9">
    <location>
        <position position="257"/>
    </location>
    <ligand>
        <name>Mg(2+)</name>
        <dbReference type="ChEBI" id="CHEBI:18420"/>
    </ligand>
</feature>
<comment type="subunit">
    <text evidence="9">Homodimer. Heterotetramer of two MnmE and two MnmG subunits.</text>
</comment>
<evidence type="ECO:0000256" key="7">
    <source>
        <dbReference type="ARBA" id="ARBA00022958"/>
    </source>
</evidence>
<dbReference type="InterPro" id="IPR025867">
    <property type="entry name" value="MnmE_helical"/>
</dbReference>
<dbReference type="GO" id="GO:0046872">
    <property type="term" value="F:metal ion binding"/>
    <property type="evidence" value="ECO:0007669"/>
    <property type="project" value="UniProtKB-KW"/>
</dbReference>
<comment type="caution">
    <text evidence="9">Lacks conserved residue(s) required for the propagation of feature annotation.</text>
</comment>
<dbReference type="AlphaFoldDB" id="B4D719"/>
<dbReference type="FunFam" id="3.30.1360.120:FF:000003">
    <property type="entry name" value="tRNA modification GTPase MnmE"/>
    <property type="match status" value="1"/>
</dbReference>
<dbReference type="SUPFAM" id="SSF116878">
    <property type="entry name" value="TrmE connector domain"/>
    <property type="match status" value="1"/>
</dbReference>
<dbReference type="SUPFAM" id="SSF52540">
    <property type="entry name" value="P-loop containing nucleoside triphosphate hydrolases"/>
    <property type="match status" value="1"/>
</dbReference>
<feature type="domain" description="TrmE-type G" evidence="11">
    <location>
        <begin position="222"/>
        <end position="366"/>
    </location>
</feature>
<feature type="binding site" evidence="9">
    <location>
        <position position="87"/>
    </location>
    <ligand>
        <name>(6S)-5-formyl-5,6,7,8-tetrahydrofolate</name>
        <dbReference type="ChEBI" id="CHEBI:57457"/>
    </ligand>
</feature>
<organism evidence="12 13">
    <name type="scientific">Chthoniobacter flavus Ellin428</name>
    <dbReference type="NCBI Taxonomy" id="497964"/>
    <lineage>
        <taxon>Bacteria</taxon>
        <taxon>Pseudomonadati</taxon>
        <taxon>Verrucomicrobiota</taxon>
        <taxon>Spartobacteria</taxon>
        <taxon>Chthoniobacterales</taxon>
        <taxon>Chthoniobacteraceae</taxon>
        <taxon>Chthoniobacter</taxon>
    </lineage>
</organism>
<keyword evidence="8 9" id="KW-0342">GTP-binding</keyword>
<dbReference type="Pfam" id="PF12631">
    <property type="entry name" value="MnmE_helical"/>
    <property type="match status" value="1"/>
</dbReference>
<comment type="caution">
    <text evidence="12">The sequence shown here is derived from an EMBL/GenBank/DDBJ whole genome shotgun (WGS) entry which is preliminary data.</text>
</comment>
<evidence type="ECO:0000256" key="4">
    <source>
        <dbReference type="ARBA" id="ARBA00022741"/>
    </source>
</evidence>
<evidence type="ECO:0000256" key="3">
    <source>
        <dbReference type="ARBA" id="ARBA00022723"/>
    </source>
</evidence>
<dbReference type="Pfam" id="PF01926">
    <property type="entry name" value="MMR_HSR1"/>
    <property type="match status" value="1"/>
</dbReference>
<evidence type="ECO:0000256" key="10">
    <source>
        <dbReference type="RuleBase" id="RU003313"/>
    </source>
</evidence>
<dbReference type="PROSITE" id="PS51709">
    <property type="entry name" value="G_TRME"/>
    <property type="match status" value="1"/>
</dbReference>
<dbReference type="FunCoup" id="B4D719">
    <property type="interactions" value="541"/>
</dbReference>
<keyword evidence="2 9" id="KW-0819">tRNA processing</keyword>
<evidence type="ECO:0000256" key="8">
    <source>
        <dbReference type="ARBA" id="ARBA00023134"/>
    </source>
</evidence>
<dbReference type="InParanoid" id="B4D719"/>
<feature type="binding site" evidence="9">
    <location>
        <begin position="251"/>
        <end position="257"/>
    </location>
    <ligand>
        <name>GTP</name>
        <dbReference type="ChEBI" id="CHEBI:37565"/>
    </ligand>
</feature>
<dbReference type="InterPro" id="IPR004520">
    <property type="entry name" value="GTPase_MnmE"/>
</dbReference>
<evidence type="ECO:0000313" key="13">
    <source>
        <dbReference type="Proteomes" id="UP000005824"/>
    </source>
</evidence>
<proteinExistence type="inferred from homology"/>
<dbReference type="GO" id="GO:0030488">
    <property type="term" value="P:tRNA methylation"/>
    <property type="evidence" value="ECO:0007669"/>
    <property type="project" value="TreeGrafter"/>
</dbReference>
<dbReference type="GO" id="GO:0005525">
    <property type="term" value="F:GTP binding"/>
    <property type="evidence" value="ECO:0007669"/>
    <property type="project" value="UniProtKB-UniRule"/>
</dbReference>
<comment type="subcellular location">
    <subcellularLocation>
        <location evidence="9">Cytoplasm</location>
    </subcellularLocation>
</comment>
<feature type="binding site" evidence="9">
    <location>
        <begin position="276"/>
        <end position="279"/>
    </location>
    <ligand>
        <name>GTP</name>
        <dbReference type="ChEBI" id="CHEBI:37565"/>
    </ligand>
</feature>
<comment type="cofactor">
    <cofactor evidence="9">
        <name>K(+)</name>
        <dbReference type="ChEBI" id="CHEBI:29103"/>
    </cofactor>
    <text evidence="9">Binds 1 potassium ion per subunit.</text>
</comment>
<feature type="binding site" evidence="9">
    <location>
        <position position="126"/>
    </location>
    <ligand>
        <name>(6S)-5-formyl-5,6,7,8-tetrahydrofolate</name>
        <dbReference type="ChEBI" id="CHEBI:57457"/>
    </ligand>
</feature>
<dbReference type="NCBIfam" id="TIGR00231">
    <property type="entry name" value="small_GTP"/>
    <property type="match status" value="1"/>
</dbReference>
<dbReference type="GO" id="GO:0002098">
    <property type="term" value="P:tRNA wobble uridine modification"/>
    <property type="evidence" value="ECO:0007669"/>
    <property type="project" value="TreeGrafter"/>
</dbReference>
<dbReference type="PANTHER" id="PTHR42714:SF2">
    <property type="entry name" value="TRNA MODIFICATION GTPASE GTPBP3, MITOCHONDRIAL"/>
    <property type="match status" value="1"/>
</dbReference>
<accession>B4D719</accession>
<sequence>MRASMNDTIAAISTPFGEGAIALLRLSGPRAAGIAGAIFRGKKPVTELVPRVQHYGAVYDAKKRKLDDVLLTVFRGPHSYTGEDVVEISCHGGVLVSRRILGALLKSGARSAEPGEFTQRAYLHHKMDLTQAEAVMDLISAQTDLAMRAATEQLEGRLGECIRALRETIIELLANVEAYIDFPDEDIDPDSGVDLLAKMDAARADLEALLATADRGKVLREGVRTVIYGAPNVGKSSLLNLLLGHERAIVSPRPGTTRDVIEETINLGGLPIRLIDTAGVRVSDDELEQEGMKRTWQELARADLALHVFDASEPPSEEANGTVLTVLNKTDLGEHPGWRKIDAVRISCLKNKGIDALTKAIVARIAGGSTTHRDWSLAINARHADCLGRARGFIEAARGALTGEMSPEFVAEELRGALDAVGDVVGKADSEEILGKIFSTFCIGK</sequence>
<protein>
    <recommendedName>
        <fullName evidence="9">tRNA modification GTPase MnmE</fullName>
        <ecNumber evidence="9">3.6.-.-</ecNumber>
    </recommendedName>
</protein>
<dbReference type="InterPro" id="IPR027417">
    <property type="entry name" value="P-loop_NTPase"/>
</dbReference>
<feature type="binding site" evidence="9">
    <location>
        <position position="25"/>
    </location>
    <ligand>
        <name>(6S)-5-formyl-5,6,7,8-tetrahydrofolate</name>
        <dbReference type="ChEBI" id="CHEBI:57457"/>
    </ligand>
</feature>
<feature type="binding site" evidence="9">
    <location>
        <position position="236"/>
    </location>
    <ligand>
        <name>Mg(2+)</name>
        <dbReference type="ChEBI" id="CHEBI:18420"/>
    </ligand>
</feature>
<dbReference type="GO" id="GO:0005829">
    <property type="term" value="C:cytosol"/>
    <property type="evidence" value="ECO:0007669"/>
    <property type="project" value="TreeGrafter"/>
</dbReference>
<gene>
    <name evidence="9" type="primary">mnmE</name>
    <name evidence="9" type="synonym">trmE</name>
    <name evidence="12" type="ORF">CfE428DRAFT_4709</name>
</gene>
<dbReference type="Gene3D" id="1.20.120.430">
    <property type="entry name" value="tRNA modification GTPase MnmE domain 2"/>
    <property type="match status" value="1"/>
</dbReference>
<evidence type="ECO:0000313" key="12">
    <source>
        <dbReference type="EMBL" id="EDY17670.1"/>
    </source>
</evidence>
<dbReference type="Proteomes" id="UP000005824">
    <property type="component" value="Unassembled WGS sequence"/>
</dbReference>
<dbReference type="CDD" id="cd14858">
    <property type="entry name" value="TrmE_N"/>
    <property type="match status" value="1"/>
</dbReference>
<keyword evidence="6 9" id="KW-0460">Magnesium</keyword>
<feature type="binding site" evidence="9">
    <location>
        <begin position="232"/>
        <end position="237"/>
    </location>
    <ligand>
        <name>GTP</name>
        <dbReference type="ChEBI" id="CHEBI:37565"/>
    </ligand>
</feature>
<dbReference type="eggNOG" id="COG0486">
    <property type="taxonomic scope" value="Bacteria"/>
</dbReference>
<dbReference type="EMBL" id="ABVL01000017">
    <property type="protein sequence ID" value="EDY17670.1"/>
    <property type="molecule type" value="Genomic_DNA"/>
</dbReference>
<dbReference type="NCBIfam" id="NF003661">
    <property type="entry name" value="PRK05291.1-3"/>
    <property type="match status" value="1"/>
</dbReference>
<dbReference type="PANTHER" id="PTHR42714">
    <property type="entry name" value="TRNA MODIFICATION GTPASE GTPBP3"/>
    <property type="match status" value="1"/>
</dbReference>
<evidence type="ECO:0000256" key="2">
    <source>
        <dbReference type="ARBA" id="ARBA00022694"/>
    </source>
</evidence>
<dbReference type="Gene3D" id="3.40.50.300">
    <property type="entry name" value="P-loop containing nucleotide triphosphate hydrolases"/>
    <property type="match status" value="1"/>
</dbReference>
<dbReference type="HAMAP" id="MF_00379">
    <property type="entry name" value="GTPase_MnmE"/>
    <property type="match status" value="1"/>
</dbReference>
<evidence type="ECO:0000256" key="1">
    <source>
        <dbReference type="ARBA" id="ARBA00011043"/>
    </source>
</evidence>
<dbReference type="InterPro" id="IPR018948">
    <property type="entry name" value="GTP-bd_TrmE_N"/>
</dbReference>
<evidence type="ECO:0000259" key="11">
    <source>
        <dbReference type="PROSITE" id="PS51709"/>
    </source>
</evidence>
<evidence type="ECO:0000256" key="6">
    <source>
        <dbReference type="ARBA" id="ARBA00022842"/>
    </source>
</evidence>
<feature type="binding site" evidence="9">
    <location>
        <position position="445"/>
    </location>
    <ligand>
        <name>(6S)-5-formyl-5,6,7,8-tetrahydrofolate</name>
        <dbReference type="ChEBI" id="CHEBI:57457"/>
    </ligand>
</feature>
<keyword evidence="7 9" id="KW-0630">Potassium</keyword>